<dbReference type="Proteomes" id="UP001239111">
    <property type="component" value="Chromosome 4"/>
</dbReference>
<name>A0ACC2NAD1_9HYME</name>
<feature type="non-terminal residue" evidence="1">
    <location>
        <position position="1"/>
    </location>
</feature>
<evidence type="ECO:0000313" key="2">
    <source>
        <dbReference type="Proteomes" id="UP001239111"/>
    </source>
</evidence>
<reference evidence="1" key="1">
    <citation type="submission" date="2023-04" db="EMBL/GenBank/DDBJ databases">
        <title>A chromosome-level genome assembly of the parasitoid wasp Eretmocerus hayati.</title>
        <authorList>
            <person name="Zhong Y."/>
            <person name="Liu S."/>
            <person name="Liu Y."/>
        </authorList>
    </citation>
    <scope>NUCLEOTIDE SEQUENCE</scope>
    <source>
        <strain evidence="1">ZJU_SS_LIU_2023</strain>
    </source>
</reference>
<dbReference type="EMBL" id="CM056744">
    <property type="protein sequence ID" value="KAJ8667876.1"/>
    <property type="molecule type" value="Genomic_DNA"/>
</dbReference>
<accession>A0ACC2NAD1</accession>
<organism evidence="1 2">
    <name type="scientific">Eretmocerus hayati</name>
    <dbReference type="NCBI Taxonomy" id="131215"/>
    <lineage>
        <taxon>Eukaryota</taxon>
        <taxon>Metazoa</taxon>
        <taxon>Ecdysozoa</taxon>
        <taxon>Arthropoda</taxon>
        <taxon>Hexapoda</taxon>
        <taxon>Insecta</taxon>
        <taxon>Pterygota</taxon>
        <taxon>Neoptera</taxon>
        <taxon>Endopterygota</taxon>
        <taxon>Hymenoptera</taxon>
        <taxon>Apocrita</taxon>
        <taxon>Proctotrupomorpha</taxon>
        <taxon>Chalcidoidea</taxon>
        <taxon>Aphelinidae</taxon>
        <taxon>Aphelininae</taxon>
        <taxon>Eretmocerus</taxon>
    </lineage>
</organism>
<keyword evidence="2" id="KW-1185">Reference proteome</keyword>
<evidence type="ECO:0000313" key="1">
    <source>
        <dbReference type="EMBL" id="KAJ8667876.1"/>
    </source>
</evidence>
<proteinExistence type="predicted"/>
<protein>
    <submittedName>
        <fullName evidence="1">Uncharacterized protein</fullName>
    </submittedName>
</protein>
<gene>
    <name evidence="1" type="ORF">QAD02_009539</name>
</gene>
<sequence length="469" mass="53439">GPSNIGRDSSDGLKEFESQNSISCYLCACVFDDKKQLYFHFRKVHPLPKVYPCDLCDKRFSRTSILKDHLKTHTGEGLIPCKLCGKKFSQKSNLQRHMIVHKDERPFTCTSCDASFKIKSNLKEHIDMIHSDGASYSCSLCDKKFARKYRLTLHLNKHARESSLSCDYCSIEFRTRACFQKHMKTHRRKNAFPCDRCNKSFRDRFDLERHIKTHSKDQPSSSKPCEETHTTNHEFSDHGNAHGTDPNSVKDHHVENQLVDGLGLILNQYQAEWMENSLGQENHVNDEINEGGASTNEIPQGSSHQNFETLFENICTCFDYQGCEITEGNRCLIEQICSSEQAASSHSDGTPPDQTDEVVFNELSLSCDPISELYSSDGAVGSIYDDSSSIEQLLGTNHELQMPIYDVPTPWNIPGPWRRMAVDSTSSCYENNEGSERTQSMIIEQIERLHRETWELSCNNSNNGHIRES</sequence>
<comment type="caution">
    <text evidence="1">The sequence shown here is derived from an EMBL/GenBank/DDBJ whole genome shotgun (WGS) entry which is preliminary data.</text>
</comment>